<proteinExistence type="predicted"/>
<protein>
    <submittedName>
        <fullName evidence="2">Metallophosphoesterase (TIGR00282 family)</fullName>
    </submittedName>
</protein>
<reference evidence="2 3" key="1">
    <citation type="submission" date="2021-03" db="EMBL/GenBank/DDBJ databases">
        <title>Sequencing the genomes of 1000 actinobacteria strains.</title>
        <authorList>
            <person name="Klenk H.-P."/>
        </authorList>
    </citation>
    <scope>NUCLEOTIDE SEQUENCE [LARGE SCALE GENOMIC DNA]</scope>
    <source>
        <strain evidence="2 3">DSM 45256</strain>
    </source>
</reference>
<accession>A0ABS4W6K1</accession>
<dbReference type="Pfam" id="PF13277">
    <property type="entry name" value="YmdB"/>
    <property type="match status" value="1"/>
</dbReference>
<evidence type="ECO:0000313" key="2">
    <source>
        <dbReference type="EMBL" id="MBP2371558.1"/>
    </source>
</evidence>
<feature type="region of interest" description="Disordered" evidence="1">
    <location>
        <begin position="259"/>
        <end position="281"/>
    </location>
</feature>
<gene>
    <name evidence="2" type="ORF">JOF36_007331</name>
</gene>
<dbReference type="PANTHER" id="PTHR36303">
    <property type="entry name" value="2',3'-CYCLIC-NUCLEOTIDE 2'-PHOSPHODIESTERASE"/>
    <property type="match status" value="1"/>
</dbReference>
<dbReference type="PANTHER" id="PTHR36303:SF1">
    <property type="entry name" value="2',3'-CYCLIC-NUCLEOTIDE 2'-PHOSPHODIESTERASE"/>
    <property type="match status" value="1"/>
</dbReference>
<feature type="compositionally biased region" description="Basic and acidic residues" evidence="1">
    <location>
        <begin position="272"/>
        <end position="281"/>
    </location>
</feature>
<comment type="caution">
    <text evidence="2">The sequence shown here is derived from an EMBL/GenBank/DDBJ whole genome shotgun (WGS) entry which is preliminary data.</text>
</comment>
<dbReference type="SUPFAM" id="SSF56300">
    <property type="entry name" value="Metallo-dependent phosphatases"/>
    <property type="match status" value="1"/>
</dbReference>
<dbReference type="Proteomes" id="UP001519295">
    <property type="component" value="Unassembled WGS sequence"/>
</dbReference>
<evidence type="ECO:0000313" key="3">
    <source>
        <dbReference type="Proteomes" id="UP001519295"/>
    </source>
</evidence>
<keyword evidence="3" id="KW-1185">Reference proteome</keyword>
<dbReference type="EMBL" id="JAGINU010000003">
    <property type="protein sequence ID" value="MBP2371558.1"/>
    <property type="molecule type" value="Genomic_DNA"/>
</dbReference>
<name>A0ABS4W6K1_9PSEU</name>
<sequence>MRVLFIGDIVGPSAVRHVAERLPALRRDHAVDLVIANAENCAPSGSGMTSELVGMLFAAGVDTITGGNHSWDGAEAEAILGHPCVLRPANVPASLPGRGIVHLTVADEPVTVLNLADADALRLADAVDHATPLWSAWEAADRRGTVIVDIHAEHVIHKQIFAHAVDGAAAAVLGTHTHDPTLALRILPGGTALVTEVGMTGPSSGVMGFDPTNFVEGFKQDTPFALPLPLPADSPIELGAVLLDIEANHTQEISRIARMNGSPRGANPAETATHEGVARHF</sequence>
<organism evidence="2 3">
    <name type="scientific">Pseudonocardia parietis</name>
    <dbReference type="NCBI Taxonomy" id="570936"/>
    <lineage>
        <taxon>Bacteria</taxon>
        <taxon>Bacillati</taxon>
        <taxon>Actinomycetota</taxon>
        <taxon>Actinomycetes</taxon>
        <taxon>Pseudonocardiales</taxon>
        <taxon>Pseudonocardiaceae</taxon>
        <taxon>Pseudonocardia</taxon>
    </lineage>
</organism>
<dbReference type="InterPro" id="IPR005235">
    <property type="entry name" value="YmdB-like"/>
</dbReference>
<evidence type="ECO:0000256" key="1">
    <source>
        <dbReference type="SAM" id="MobiDB-lite"/>
    </source>
</evidence>
<dbReference type="RefSeq" id="WP_210036706.1">
    <property type="nucleotide sequence ID" value="NZ_JAGINU010000003.1"/>
</dbReference>
<dbReference type="InterPro" id="IPR029052">
    <property type="entry name" value="Metallo-depent_PP-like"/>
</dbReference>
<dbReference type="Gene3D" id="3.60.21.10">
    <property type="match status" value="1"/>
</dbReference>